<sequence>MMIKMSDGVNLHVELEGTGIPCLYLHGGPGYWSKSFQHLAGDLLHKDLNLVYLDQRGCGRSDLAENGDYTLDRLLLDLEEVRLKLQIKEWYVMGHSFGALLAMNYALKYPNAVKGIILSNGTLHMKESFAHQIQKGRELLGLEHDSIDIEEYRIHDLVDTFFSTVMQLMEKNLFYKLQYRSIADKEKLDEIDAQLDTQPDFQQHIFSSEEYFQDFKKLTPLITKPVLVLSGKYDHAIGPVHQEGFDFKDATYQPLDSGHHPYLDCPEEFKKAVLGFVTASK</sequence>
<proteinExistence type="inferred from homology"/>
<reference evidence="4 5" key="1">
    <citation type="submission" date="2021-05" db="EMBL/GenBank/DDBJ databases">
        <title>Ornithinibacillus massiliensis sp. nov.</title>
        <authorList>
            <person name="Iwaza R."/>
            <person name="Lagier J.-C."/>
            <person name="Raoult D."/>
        </authorList>
    </citation>
    <scope>NUCLEOTIDE SEQUENCE [LARGE SCALE GENOMIC DNA]</scope>
    <source>
        <strain evidence="4 5">Marseille-P3601</strain>
    </source>
</reference>
<dbReference type="Gene3D" id="3.40.50.1820">
    <property type="entry name" value="alpha/beta hydrolase"/>
    <property type="match status" value="1"/>
</dbReference>
<keyword evidence="2 4" id="KW-0378">Hydrolase</keyword>
<dbReference type="SUPFAM" id="SSF53474">
    <property type="entry name" value="alpha/beta-Hydrolases"/>
    <property type="match status" value="1"/>
</dbReference>
<comment type="caution">
    <text evidence="4">The sequence shown here is derived from an EMBL/GenBank/DDBJ whole genome shotgun (WGS) entry which is preliminary data.</text>
</comment>
<keyword evidence="5" id="KW-1185">Reference proteome</keyword>
<dbReference type="InterPro" id="IPR029058">
    <property type="entry name" value="AB_hydrolase_fold"/>
</dbReference>
<accession>A0ABS5M9E0</accession>
<gene>
    <name evidence="4" type="ORF">KGF86_00660</name>
</gene>
<evidence type="ECO:0000313" key="5">
    <source>
        <dbReference type="Proteomes" id="UP000681870"/>
    </source>
</evidence>
<dbReference type="Proteomes" id="UP000681870">
    <property type="component" value="Unassembled WGS sequence"/>
</dbReference>
<feature type="domain" description="AB hydrolase-1" evidence="3">
    <location>
        <begin position="23"/>
        <end position="264"/>
    </location>
</feature>
<dbReference type="GO" id="GO:0032259">
    <property type="term" value="P:methylation"/>
    <property type="evidence" value="ECO:0007669"/>
    <property type="project" value="UniProtKB-KW"/>
</dbReference>
<dbReference type="GO" id="GO:0008168">
    <property type="term" value="F:methyltransferase activity"/>
    <property type="evidence" value="ECO:0007669"/>
    <property type="project" value="UniProtKB-KW"/>
</dbReference>
<evidence type="ECO:0000256" key="2">
    <source>
        <dbReference type="ARBA" id="ARBA00022801"/>
    </source>
</evidence>
<dbReference type="InterPro" id="IPR000073">
    <property type="entry name" value="AB_hydrolase_1"/>
</dbReference>
<dbReference type="PRINTS" id="PR00793">
    <property type="entry name" value="PROAMNOPTASE"/>
</dbReference>
<dbReference type="EMBL" id="JAGXBY010000001">
    <property type="protein sequence ID" value="MBS3678718.1"/>
    <property type="molecule type" value="Genomic_DNA"/>
</dbReference>
<evidence type="ECO:0000259" key="3">
    <source>
        <dbReference type="Pfam" id="PF00561"/>
    </source>
</evidence>
<dbReference type="PRINTS" id="PR00111">
    <property type="entry name" value="ABHYDROLASE"/>
</dbReference>
<dbReference type="PANTHER" id="PTHR43798:SF33">
    <property type="entry name" value="HYDROLASE, PUTATIVE (AFU_ORTHOLOGUE AFUA_2G14860)-RELATED"/>
    <property type="match status" value="1"/>
</dbReference>
<keyword evidence="4" id="KW-0808">Transferase</keyword>
<comment type="similarity">
    <text evidence="1">Belongs to the peptidase S33 family.</text>
</comment>
<evidence type="ECO:0000256" key="1">
    <source>
        <dbReference type="ARBA" id="ARBA00010088"/>
    </source>
</evidence>
<organism evidence="4 5">
    <name type="scientific">Ornithinibacillus massiliensis</name>
    <dbReference type="NCBI Taxonomy" id="1944633"/>
    <lineage>
        <taxon>Bacteria</taxon>
        <taxon>Bacillati</taxon>
        <taxon>Bacillota</taxon>
        <taxon>Bacilli</taxon>
        <taxon>Bacillales</taxon>
        <taxon>Bacillaceae</taxon>
        <taxon>Ornithinibacillus</taxon>
    </lineage>
</organism>
<dbReference type="InterPro" id="IPR002410">
    <property type="entry name" value="Peptidase_S33"/>
</dbReference>
<protein>
    <submittedName>
        <fullName evidence="4">Alpha/beta hydrolase</fullName>
    </submittedName>
</protein>
<name>A0ABS5M9E0_9BACI</name>
<dbReference type="Pfam" id="PF00561">
    <property type="entry name" value="Abhydrolase_1"/>
    <property type="match status" value="1"/>
</dbReference>
<dbReference type="GO" id="GO:0016787">
    <property type="term" value="F:hydrolase activity"/>
    <property type="evidence" value="ECO:0007669"/>
    <property type="project" value="UniProtKB-KW"/>
</dbReference>
<dbReference type="InterPro" id="IPR050266">
    <property type="entry name" value="AB_hydrolase_sf"/>
</dbReference>
<dbReference type="PANTHER" id="PTHR43798">
    <property type="entry name" value="MONOACYLGLYCEROL LIPASE"/>
    <property type="match status" value="1"/>
</dbReference>
<keyword evidence="4" id="KW-0489">Methyltransferase</keyword>
<evidence type="ECO:0000313" key="4">
    <source>
        <dbReference type="EMBL" id="MBS3678718.1"/>
    </source>
</evidence>